<evidence type="ECO:0000313" key="1">
    <source>
        <dbReference type="EMBL" id="MEQ2177162.1"/>
    </source>
</evidence>
<evidence type="ECO:0000313" key="2">
    <source>
        <dbReference type="Proteomes" id="UP001476798"/>
    </source>
</evidence>
<organism evidence="1 2">
    <name type="scientific">Goodea atripinnis</name>
    <dbReference type="NCBI Taxonomy" id="208336"/>
    <lineage>
        <taxon>Eukaryota</taxon>
        <taxon>Metazoa</taxon>
        <taxon>Chordata</taxon>
        <taxon>Craniata</taxon>
        <taxon>Vertebrata</taxon>
        <taxon>Euteleostomi</taxon>
        <taxon>Actinopterygii</taxon>
        <taxon>Neopterygii</taxon>
        <taxon>Teleostei</taxon>
        <taxon>Neoteleostei</taxon>
        <taxon>Acanthomorphata</taxon>
        <taxon>Ovalentaria</taxon>
        <taxon>Atherinomorphae</taxon>
        <taxon>Cyprinodontiformes</taxon>
        <taxon>Goodeidae</taxon>
        <taxon>Goodea</taxon>
    </lineage>
</organism>
<accession>A0ABV0P3Z6</accession>
<reference evidence="1 2" key="1">
    <citation type="submission" date="2021-06" db="EMBL/GenBank/DDBJ databases">
        <authorList>
            <person name="Palmer J.M."/>
        </authorList>
    </citation>
    <scope>NUCLEOTIDE SEQUENCE [LARGE SCALE GENOMIC DNA]</scope>
    <source>
        <strain evidence="1 2">GA_2019</strain>
        <tissue evidence="1">Muscle</tissue>
    </source>
</reference>
<gene>
    <name evidence="1" type="ORF">GOODEAATRI_000984</name>
</gene>
<sequence length="118" mass="12984">MAPSLSPLGVKNDDWTCEAWPQDMSSHATALFYPTHTQIPANHQHALVCYDATSIGHQSSGLHPWLVFPSAKLQVSAVSPRTRRHQEAERYFACSLLYSKPGTAHYTLVSGVDLAQGH</sequence>
<dbReference type="EMBL" id="JAHRIO010059999">
    <property type="protein sequence ID" value="MEQ2177162.1"/>
    <property type="molecule type" value="Genomic_DNA"/>
</dbReference>
<dbReference type="Proteomes" id="UP001476798">
    <property type="component" value="Unassembled WGS sequence"/>
</dbReference>
<comment type="caution">
    <text evidence="1">The sequence shown here is derived from an EMBL/GenBank/DDBJ whole genome shotgun (WGS) entry which is preliminary data.</text>
</comment>
<keyword evidence="2" id="KW-1185">Reference proteome</keyword>
<name>A0ABV0P3Z6_9TELE</name>
<protein>
    <submittedName>
        <fullName evidence="1">Uncharacterized protein</fullName>
    </submittedName>
</protein>
<proteinExistence type="predicted"/>